<dbReference type="InterPro" id="IPR029068">
    <property type="entry name" value="Glyas_Bleomycin-R_OHBP_Dase"/>
</dbReference>
<keyword evidence="3" id="KW-0223">Dioxygenase</keyword>
<evidence type="ECO:0000256" key="1">
    <source>
        <dbReference type="SAM" id="MobiDB-lite"/>
    </source>
</evidence>
<organism evidence="3 4">
    <name type="scientific">Paracidovorax cattleyae</name>
    <dbReference type="NCBI Taxonomy" id="80868"/>
    <lineage>
        <taxon>Bacteria</taxon>
        <taxon>Pseudomonadati</taxon>
        <taxon>Pseudomonadota</taxon>
        <taxon>Betaproteobacteria</taxon>
        <taxon>Burkholderiales</taxon>
        <taxon>Comamonadaceae</taxon>
        <taxon>Paracidovorax</taxon>
    </lineage>
</organism>
<dbReference type="EMBL" id="FNJL01000035">
    <property type="protein sequence ID" value="SDP87810.1"/>
    <property type="molecule type" value="Genomic_DNA"/>
</dbReference>
<dbReference type="InterPro" id="IPR004360">
    <property type="entry name" value="Glyas_Fos-R_dOase_dom"/>
</dbReference>
<dbReference type="PROSITE" id="PS51819">
    <property type="entry name" value="VOC"/>
    <property type="match status" value="1"/>
</dbReference>
<evidence type="ECO:0000313" key="3">
    <source>
        <dbReference type="EMBL" id="SDP87810.1"/>
    </source>
</evidence>
<accession>A0A1H0WAP5</accession>
<dbReference type="AlphaFoldDB" id="A0A1H0WAP5"/>
<dbReference type="InterPro" id="IPR037523">
    <property type="entry name" value="VOC_core"/>
</dbReference>
<dbReference type="Proteomes" id="UP000199317">
    <property type="component" value="Unassembled WGS sequence"/>
</dbReference>
<keyword evidence="3" id="KW-0560">Oxidoreductase</keyword>
<reference evidence="4" key="1">
    <citation type="submission" date="2016-10" db="EMBL/GenBank/DDBJ databases">
        <authorList>
            <person name="Varghese N."/>
            <person name="Submissions S."/>
        </authorList>
    </citation>
    <scope>NUCLEOTIDE SEQUENCE [LARGE SCALE GENOMIC DNA]</scope>
    <source>
        <strain evidence="4">DSM 17101</strain>
    </source>
</reference>
<gene>
    <name evidence="3" type="ORF">SAMN04489708_13536</name>
</gene>
<keyword evidence="4" id="KW-1185">Reference proteome</keyword>
<protein>
    <submittedName>
        <fullName evidence="3">Glyoxalase/Bleomycin resistance protein/Dioxygenase superfamily protein</fullName>
    </submittedName>
</protein>
<feature type="region of interest" description="Disordered" evidence="1">
    <location>
        <begin position="162"/>
        <end position="191"/>
    </location>
</feature>
<dbReference type="Pfam" id="PF00903">
    <property type="entry name" value="Glyoxalase"/>
    <property type="match status" value="1"/>
</dbReference>
<dbReference type="SUPFAM" id="SSF54593">
    <property type="entry name" value="Glyoxalase/Bleomycin resistance protein/Dihydroxybiphenyl dioxygenase"/>
    <property type="match status" value="1"/>
</dbReference>
<evidence type="ECO:0000259" key="2">
    <source>
        <dbReference type="PROSITE" id="PS51819"/>
    </source>
</evidence>
<dbReference type="Gene3D" id="3.10.180.10">
    <property type="entry name" value="2,3-Dihydroxybiphenyl 1,2-Dioxygenase, domain 1"/>
    <property type="match status" value="1"/>
</dbReference>
<feature type="domain" description="VOC" evidence="2">
    <location>
        <begin position="1"/>
        <end position="118"/>
    </location>
</feature>
<proteinExistence type="predicted"/>
<sequence length="191" mass="21350">MGIYTDQQDEMQAFYERVIGLAVSDQGVAQKFKRRIVFMTASPLQHHQFVLVQRQPEDPPRGPLFQVSFKVQSLAALRVVHARALEHGARNFRPLNHGNSWSLYFNDPEDNVVEVYLETPWYLPQPFADDLDLSLDDAEIERLTEARVLACPGACTAEAWSQRMGQRLEPSTPTSTTSTPAAPGAARATAP</sequence>
<feature type="compositionally biased region" description="Low complexity" evidence="1">
    <location>
        <begin position="170"/>
        <end position="191"/>
    </location>
</feature>
<name>A0A1H0WAP5_9BURK</name>
<dbReference type="GO" id="GO:0051213">
    <property type="term" value="F:dioxygenase activity"/>
    <property type="evidence" value="ECO:0007669"/>
    <property type="project" value="UniProtKB-KW"/>
</dbReference>
<evidence type="ECO:0000313" key="4">
    <source>
        <dbReference type="Proteomes" id="UP000199317"/>
    </source>
</evidence>